<dbReference type="AlphaFoldDB" id="A0A117Q0G2"/>
<sequence>MSLQALRELNFTALTDEEAAATSGEGKKPSRAQCEWIFAQIGNPMSCSYGDYYKLWKSLGCDKL</sequence>
<evidence type="ECO:0000313" key="1">
    <source>
        <dbReference type="EMBL" id="KUN01434.1"/>
    </source>
</evidence>
<dbReference type="OrthoDB" id="4246216at2"/>
<evidence type="ECO:0000313" key="2">
    <source>
        <dbReference type="Proteomes" id="UP000053127"/>
    </source>
</evidence>
<organism evidence="1 2">
    <name type="scientific">Streptomyces yokosukanensis</name>
    <dbReference type="NCBI Taxonomy" id="67386"/>
    <lineage>
        <taxon>Bacteria</taxon>
        <taxon>Bacillati</taxon>
        <taxon>Actinomycetota</taxon>
        <taxon>Actinomycetes</taxon>
        <taxon>Kitasatosporales</taxon>
        <taxon>Streptomycetaceae</taxon>
        <taxon>Streptomyces</taxon>
    </lineage>
</organism>
<protein>
    <submittedName>
        <fullName evidence="1">Uncharacterized protein</fullName>
    </submittedName>
</protein>
<gene>
    <name evidence="1" type="ORF">AQI95_31430</name>
</gene>
<dbReference type="EMBL" id="LMWN01000043">
    <property type="protein sequence ID" value="KUN01434.1"/>
    <property type="molecule type" value="Genomic_DNA"/>
</dbReference>
<dbReference type="RefSeq" id="WP_067131533.1">
    <property type="nucleotide sequence ID" value="NZ_JBFACD010000004.1"/>
</dbReference>
<name>A0A117Q0G2_9ACTN</name>
<dbReference type="STRING" id="67386.AQI95_31430"/>
<keyword evidence="2" id="KW-1185">Reference proteome</keyword>
<proteinExistence type="predicted"/>
<comment type="caution">
    <text evidence="1">The sequence shown here is derived from an EMBL/GenBank/DDBJ whole genome shotgun (WGS) entry which is preliminary data.</text>
</comment>
<dbReference type="Proteomes" id="UP000053127">
    <property type="component" value="Unassembled WGS sequence"/>
</dbReference>
<accession>A0A117Q0G2</accession>
<reference evidence="1 2" key="1">
    <citation type="submission" date="2015-10" db="EMBL/GenBank/DDBJ databases">
        <title>Draft genome sequence of Streptomyces yokosukanensis DSM 40224, type strain for the species Streptomyces yokosukanensis.</title>
        <authorList>
            <person name="Ruckert C."/>
            <person name="Winkler A."/>
            <person name="Kalinowski J."/>
            <person name="Kampfer P."/>
            <person name="Glaeser S."/>
        </authorList>
    </citation>
    <scope>NUCLEOTIDE SEQUENCE [LARGE SCALE GENOMIC DNA]</scope>
    <source>
        <strain evidence="1 2">DSM 40224</strain>
    </source>
</reference>